<dbReference type="Proteomes" id="UP001155182">
    <property type="component" value="Unassembled WGS sequence"/>
</dbReference>
<dbReference type="EMBL" id="JAMWYS010000024">
    <property type="protein sequence ID" value="MCO4292631.1"/>
    <property type="molecule type" value="Genomic_DNA"/>
</dbReference>
<sequence length="245" mass="28576">MKLNFLFILLILLYCTKKQTEDKNKPITITKTSTTKKNGSIDTLNPNTEILETFTDSSKIGDKGKCKIELIKHRVFDNTYVIVKFYTKGPKYWYIQNTYLYECDALMGLAPNISDFNNDKLNDITFISATAARGSNEVRRLFIYDDYEKKLISIVNSQDYPNMLYNKELDCLDAFMIHGGSSTVFARIKGDSLKEFASVHNDNYRTVHEIDKFGIERLLRKDTIINPENIYIRYINYKPLKEYKE</sequence>
<organism evidence="1 2">
    <name type="scientific">Solitalea agri</name>
    <dbReference type="NCBI Taxonomy" id="2953739"/>
    <lineage>
        <taxon>Bacteria</taxon>
        <taxon>Pseudomonadati</taxon>
        <taxon>Bacteroidota</taxon>
        <taxon>Sphingobacteriia</taxon>
        <taxon>Sphingobacteriales</taxon>
        <taxon>Sphingobacteriaceae</taxon>
        <taxon>Solitalea</taxon>
    </lineage>
</organism>
<protein>
    <submittedName>
        <fullName evidence="1">Uncharacterized protein</fullName>
    </submittedName>
</protein>
<proteinExistence type="predicted"/>
<gene>
    <name evidence="1" type="ORF">NF867_07145</name>
</gene>
<accession>A0A9X2JEQ2</accession>
<reference evidence="1" key="1">
    <citation type="submission" date="2022-06" db="EMBL/GenBank/DDBJ databases">
        <title>Solitalea sp. MAHUQ-68 isolated from rhizospheric soil.</title>
        <authorList>
            <person name="Huq M.A."/>
        </authorList>
    </citation>
    <scope>NUCLEOTIDE SEQUENCE</scope>
    <source>
        <strain evidence="1">MAHUQ-68</strain>
    </source>
</reference>
<dbReference type="AlphaFoldDB" id="A0A9X2JEQ2"/>
<evidence type="ECO:0000313" key="2">
    <source>
        <dbReference type="Proteomes" id="UP001155182"/>
    </source>
</evidence>
<keyword evidence="2" id="KW-1185">Reference proteome</keyword>
<evidence type="ECO:0000313" key="1">
    <source>
        <dbReference type="EMBL" id="MCO4292631.1"/>
    </source>
</evidence>
<dbReference type="RefSeq" id="WP_252587113.1">
    <property type="nucleotide sequence ID" value="NZ_JAMWYS010000024.1"/>
</dbReference>
<name>A0A9X2JEQ2_9SPHI</name>
<comment type="caution">
    <text evidence="1">The sequence shown here is derived from an EMBL/GenBank/DDBJ whole genome shotgun (WGS) entry which is preliminary data.</text>
</comment>